<comment type="similarity">
    <text evidence="1">Belongs to the bHLH protein family.</text>
</comment>
<dbReference type="GO" id="GO:0046983">
    <property type="term" value="F:protein dimerization activity"/>
    <property type="evidence" value="ECO:0007669"/>
    <property type="project" value="InterPro"/>
</dbReference>
<evidence type="ECO:0000256" key="2">
    <source>
        <dbReference type="ARBA" id="ARBA00023015"/>
    </source>
</evidence>
<evidence type="ECO:0000313" key="7">
    <source>
        <dbReference type="Proteomes" id="UP001055439"/>
    </source>
</evidence>
<dbReference type="PANTHER" id="PTHR46772:SF8">
    <property type="entry name" value="TRANSCRIPTION FACTOR BHLH95"/>
    <property type="match status" value="1"/>
</dbReference>
<evidence type="ECO:0000259" key="5">
    <source>
        <dbReference type="PROSITE" id="PS50888"/>
    </source>
</evidence>
<dbReference type="AlphaFoldDB" id="A0A9E7KPF1"/>
<dbReference type="EMBL" id="CP097510">
    <property type="protein sequence ID" value="URE28823.1"/>
    <property type="molecule type" value="Genomic_DNA"/>
</dbReference>
<name>A0A9E7KPF1_9LILI</name>
<dbReference type="OrthoDB" id="690068at2759"/>
<keyword evidence="2" id="KW-0805">Transcription regulation</keyword>
<dbReference type="CDD" id="cd11393">
    <property type="entry name" value="bHLH_AtbHLH_like"/>
    <property type="match status" value="1"/>
</dbReference>
<dbReference type="InterPro" id="IPR011598">
    <property type="entry name" value="bHLH_dom"/>
</dbReference>
<feature type="compositionally biased region" description="Basic and acidic residues" evidence="4">
    <location>
        <begin position="9"/>
        <end position="25"/>
    </location>
</feature>
<proteinExistence type="inferred from homology"/>
<organism evidence="6 7">
    <name type="scientific">Musa troglodytarum</name>
    <name type="common">fe'i banana</name>
    <dbReference type="NCBI Taxonomy" id="320322"/>
    <lineage>
        <taxon>Eukaryota</taxon>
        <taxon>Viridiplantae</taxon>
        <taxon>Streptophyta</taxon>
        <taxon>Embryophyta</taxon>
        <taxon>Tracheophyta</taxon>
        <taxon>Spermatophyta</taxon>
        <taxon>Magnoliopsida</taxon>
        <taxon>Liliopsida</taxon>
        <taxon>Zingiberales</taxon>
        <taxon>Musaceae</taxon>
        <taxon>Musa</taxon>
    </lineage>
</organism>
<gene>
    <name evidence="6" type="ORF">MUK42_06670</name>
</gene>
<evidence type="ECO:0000256" key="4">
    <source>
        <dbReference type="SAM" id="MobiDB-lite"/>
    </source>
</evidence>
<keyword evidence="3" id="KW-0804">Transcription</keyword>
<dbReference type="Gene3D" id="4.10.280.10">
    <property type="entry name" value="Helix-loop-helix DNA-binding domain"/>
    <property type="match status" value="1"/>
</dbReference>
<reference evidence="6" key="1">
    <citation type="submission" date="2022-05" db="EMBL/GenBank/DDBJ databases">
        <title>The Musa troglodytarum L. genome provides insights into the mechanism of non-climacteric behaviour and enrichment of carotenoids.</title>
        <authorList>
            <person name="Wang J."/>
        </authorList>
    </citation>
    <scope>NUCLEOTIDE SEQUENCE</scope>
    <source>
        <tissue evidence="6">Leaf</tissue>
    </source>
</reference>
<feature type="region of interest" description="Disordered" evidence="4">
    <location>
        <begin position="1"/>
        <end position="25"/>
    </location>
</feature>
<dbReference type="PROSITE" id="PS50888">
    <property type="entry name" value="BHLH"/>
    <property type="match status" value="1"/>
</dbReference>
<feature type="region of interest" description="Disordered" evidence="4">
    <location>
        <begin position="49"/>
        <end position="93"/>
    </location>
</feature>
<protein>
    <submittedName>
        <fullName evidence="6">Helix-loop-helix DNA-binding domain</fullName>
    </submittedName>
</protein>
<evidence type="ECO:0000313" key="6">
    <source>
        <dbReference type="EMBL" id="URE28823.1"/>
    </source>
</evidence>
<dbReference type="SMART" id="SM00353">
    <property type="entry name" value="HLH"/>
    <property type="match status" value="1"/>
</dbReference>
<evidence type="ECO:0000256" key="3">
    <source>
        <dbReference type="ARBA" id="ARBA00023163"/>
    </source>
</evidence>
<keyword evidence="7" id="KW-1185">Reference proteome</keyword>
<dbReference type="PANTHER" id="PTHR46772">
    <property type="entry name" value="BHLH DOMAIN-CONTAINING PROTEIN"/>
    <property type="match status" value="1"/>
</dbReference>
<dbReference type="Proteomes" id="UP001055439">
    <property type="component" value="Chromosome 8"/>
</dbReference>
<dbReference type="SUPFAM" id="SSF47459">
    <property type="entry name" value="HLH, helix-loop-helix DNA-binding domain"/>
    <property type="match status" value="1"/>
</dbReference>
<dbReference type="InterPro" id="IPR044278">
    <property type="entry name" value="BHLH95-like"/>
</dbReference>
<evidence type="ECO:0000256" key="1">
    <source>
        <dbReference type="ARBA" id="ARBA00005510"/>
    </source>
</evidence>
<dbReference type="GO" id="GO:0009960">
    <property type="term" value="P:endosperm development"/>
    <property type="evidence" value="ECO:0007669"/>
    <property type="project" value="InterPro"/>
</dbReference>
<dbReference type="InterPro" id="IPR036638">
    <property type="entry name" value="HLH_DNA-bd_sf"/>
</dbReference>
<keyword evidence="6" id="KW-0238">DNA-binding</keyword>
<dbReference type="Pfam" id="PF00010">
    <property type="entry name" value="HLH"/>
    <property type="match status" value="1"/>
</dbReference>
<dbReference type="InterPro" id="IPR045239">
    <property type="entry name" value="bHLH95_bHLH"/>
</dbReference>
<feature type="domain" description="BHLH" evidence="5">
    <location>
        <begin position="89"/>
        <end position="139"/>
    </location>
</feature>
<dbReference type="GO" id="GO:0003700">
    <property type="term" value="F:DNA-binding transcription factor activity"/>
    <property type="evidence" value="ECO:0007669"/>
    <property type="project" value="InterPro"/>
</dbReference>
<sequence length="373" mass="40548">MSRRAAAGGKDDGGGGEDRVGLGRDDQHWIFSNTEDSDGGCNVKVAATRAQDRSCSNSPTGPVPLMGEKRAHNGASKGSSEGKGGVGESDHEMHIWTERERRKKMRNMFSSLHALLPQLPPKADKSTIVDEAVNYIKTLQQNLQKLQKKKQERTGGVVYDEPSSAAALQSQASDTNREAFLADHGKFWPAAMNSPTAVSVTRFPQSFQTWSSPNVVLSVTGEDAHISVCTSRKPGLFSTILCVMEKHKLEVVSASISSDCFRSMFMIHARATGASDQFPETLMIEEIYKLALPLPTSPFTKGQKLSRTHALQTTAVPDTNTGEESKVNCPGSSAPVTSVGFGWSFRLTSKMVSEKPRILRSALKKPSNHEVWA</sequence>
<accession>A0A9E7KPF1</accession>
<dbReference type="CDD" id="cd04873">
    <property type="entry name" value="ACT_UUR-ACR-like"/>
    <property type="match status" value="1"/>
</dbReference>
<dbReference type="GO" id="GO:0003677">
    <property type="term" value="F:DNA binding"/>
    <property type="evidence" value="ECO:0007669"/>
    <property type="project" value="UniProtKB-KW"/>
</dbReference>